<feature type="region of interest" description="Disordered" evidence="1">
    <location>
        <begin position="207"/>
        <end position="308"/>
    </location>
</feature>
<feature type="compositionally biased region" description="Polar residues" evidence="1">
    <location>
        <begin position="11"/>
        <end position="23"/>
    </location>
</feature>
<dbReference type="Proteomes" id="UP000095284">
    <property type="component" value="Unplaced"/>
</dbReference>
<reference evidence="5" key="1">
    <citation type="submission" date="2016-11" db="UniProtKB">
        <authorList>
            <consortium name="WormBaseParasite"/>
        </authorList>
    </citation>
    <scope>IDENTIFICATION</scope>
</reference>
<organism evidence="3 5">
    <name type="scientific">Bursaphelenchus xylophilus</name>
    <name type="common">Pinewood nematode worm</name>
    <name type="synonym">Aphelenchoides xylophilus</name>
    <dbReference type="NCBI Taxonomy" id="6326"/>
    <lineage>
        <taxon>Eukaryota</taxon>
        <taxon>Metazoa</taxon>
        <taxon>Ecdysozoa</taxon>
        <taxon>Nematoda</taxon>
        <taxon>Chromadorea</taxon>
        <taxon>Rhabditida</taxon>
        <taxon>Tylenchina</taxon>
        <taxon>Tylenchomorpha</taxon>
        <taxon>Aphelenchoidea</taxon>
        <taxon>Aphelenchoididae</taxon>
        <taxon>Bursaphelenchus</taxon>
    </lineage>
</organism>
<evidence type="ECO:0000313" key="5">
    <source>
        <dbReference type="WBParaSite" id="BXY_1727900.1"/>
    </source>
</evidence>
<evidence type="ECO:0000256" key="1">
    <source>
        <dbReference type="SAM" id="MobiDB-lite"/>
    </source>
</evidence>
<feature type="compositionally biased region" description="Polar residues" evidence="1">
    <location>
        <begin position="43"/>
        <end position="55"/>
    </location>
</feature>
<feature type="compositionally biased region" description="Polar residues" evidence="1">
    <location>
        <begin position="105"/>
        <end position="114"/>
    </location>
</feature>
<reference evidence="2" key="2">
    <citation type="submission" date="2020-09" db="EMBL/GenBank/DDBJ databases">
        <authorList>
            <person name="Kikuchi T."/>
        </authorList>
    </citation>
    <scope>NUCLEOTIDE SEQUENCE</scope>
    <source>
        <strain evidence="2">Ka4C1</strain>
    </source>
</reference>
<dbReference type="Proteomes" id="UP000582659">
    <property type="component" value="Unassembled WGS sequence"/>
</dbReference>
<gene>
    <name evidence="2" type="ORF">BXYJ_LOCUS4376</name>
</gene>
<dbReference type="AlphaFoldDB" id="A0A1I7SW49"/>
<name>A0A1I7SW49_BURXY</name>
<accession>A0A1I7SW49</accession>
<evidence type="ECO:0000313" key="3">
    <source>
        <dbReference type="Proteomes" id="UP000095284"/>
    </source>
</evidence>
<protein>
    <submittedName>
        <fullName evidence="2">(pine wood nematode) hypothetical protein</fullName>
    </submittedName>
</protein>
<dbReference type="Proteomes" id="UP000659654">
    <property type="component" value="Unassembled WGS sequence"/>
</dbReference>
<dbReference type="SMR" id="A0A1I7SW49"/>
<evidence type="ECO:0000313" key="2">
    <source>
        <dbReference type="EMBL" id="CAD5216131.1"/>
    </source>
</evidence>
<sequence length="376" mass="42278">MTSHSRKKPTTRTNQHLARNALTNCPVPLPRSSSVARALPTSEIEQVNSSDSGFTVGQGPVNVLPTHPQSRRHSESARFPGYIRPDGRTNRSVGISNPAGFRSQRWANTAQGRSDLSAAPQIIENDPMESTPTRVDDSRQSRGENETRYFSSRETLGQSLPTPSFDLVTAVEETIRSILDTDSNPFNNGSFLNSTEISNELDRNISACDPEFSSSQSRDTSSHTDSRISNSEFSSDNSRLSSRKNPLNKRSFKYESDSEESAGPGNRSFRRRKREDPVNRTHVKAAQRQEKSSYPSLKKRASFKRSGPEDEVKMELRFAEGQKPKPGEHFRSMLLKFWVDGELVEHAVDVLVSGKRNAKITLEEVWLEEKLLFRKH</sequence>
<feature type="compositionally biased region" description="Polar residues" evidence="1">
    <location>
        <begin position="148"/>
        <end position="162"/>
    </location>
</feature>
<feature type="compositionally biased region" description="Basic and acidic residues" evidence="1">
    <location>
        <begin position="134"/>
        <end position="147"/>
    </location>
</feature>
<dbReference type="WBParaSite" id="BXY_1727900.1">
    <property type="protein sequence ID" value="BXY_1727900.1"/>
    <property type="gene ID" value="BXY_1727900"/>
</dbReference>
<feature type="compositionally biased region" description="Basic residues" evidence="1">
    <location>
        <begin position="1"/>
        <end position="10"/>
    </location>
</feature>
<dbReference type="EMBL" id="CAJFCV020000002">
    <property type="protein sequence ID" value="CAG9098814.1"/>
    <property type="molecule type" value="Genomic_DNA"/>
</dbReference>
<keyword evidence="4" id="KW-1185">Reference proteome</keyword>
<feature type="compositionally biased region" description="Polar residues" evidence="1">
    <location>
        <begin position="230"/>
        <end position="245"/>
    </location>
</feature>
<dbReference type="EMBL" id="CAJFDI010000002">
    <property type="protein sequence ID" value="CAD5216131.1"/>
    <property type="molecule type" value="Genomic_DNA"/>
</dbReference>
<evidence type="ECO:0000313" key="4">
    <source>
        <dbReference type="Proteomes" id="UP000659654"/>
    </source>
</evidence>
<proteinExistence type="predicted"/>
<feature type="region of interest" description="Disordered" evidence="1">
    <location>
        <begin position="1"/>
        <end position="162"/>
    </location>
</feature>